<protein>
    <submittedName>
        <fullName evidence="1">Uncharacterized protein</fullName>
    </submittedName>
</protein>
<name>A0A9Q1GPJ9_9CARY</name>
<organism evidence="1 2">
    <name type="scientific">Carnegiea gigantea</name>
    <dbReference type="NCBI Taxonomy" id="171969"/>
    <lineage>
        <taxon>Eukaryota</taxon>
        <taxon>Viridiplantae</taxon>
        <taxon>Streptophyta</taxon>
        <taxon>Embryophyta</taxon>
        <taxon>Tracheophyta</taxon>
        <taxon>Spermatophyta</taxon>
        <taxon>Magnoliopsida</taxon>
        <taxon>eudicotyledons</taxon>
        <taxon>Gunneridae</taxon>
        <taxon>Pentapetalae</taxon>
        <taxon>Caryophyllales</taxon>
        <taxon>Cactineae</taxon>
        <taxon>Cactaceae</taxon>
        <taxon>Cactoideae</taxon>
        <taxon>Echinocereeae</taxon>
        <taxon>Carnegiea</taxon>
    </lineage>
</organism>
<evidence type="ECO:0000313" key="1">
    <source>
        <dbReference type="EMBL" id="KAJ8424511.1"/>
    </source>
</evidence>
<keyword evidence="2" id="KW-1185">Reference proteome</keyword>
<proteinExistence type="predicted"/>
<dbReference type="OrthoDB" id="5844513at2759"/>
<dbReference type="EMBL" id="JAKOGI010001663">
    <property type="protein sequence ID" value="KAJ8424511.1"/>
    <property type="molecule type" value="Genomic_DNA"/>
</dbReference>
<accession>A0A9Q1GPJ9</accession>
<dbReference type="Proteomes" id="UP001153076">
    <property type="component" value="Unassembled WGS sequence"/>
</dbReference>
<evidence type="ECO:0000313" key="2">
    <source>
        <dbReference type="Proteomes" id="UP001153076"/>
    </source>
</evidence>
<reference evidence="1" key="1">
    <citation type="submission" date="2022-04" db="EMBL/GenBank/DDBJ databases">
        <title>Carnegiea gigantea Genome sequencing and assembly v2.</title>
        <authorList>
            <person name="Copetti D."/>
            <person name="Sanderson M.J."/>
            <person name="Burquez A."/>
            <person name="Wojciechowski M.F."/>
        </authorList>
    </citation>
    <scope>NUCLEOTIDE SEQUENCE</scope>
    <source>
        <strain evidence="1">SGP5-SGP5p</strain>
        <tissue evidence="1">Aerial part</tissue>
    </source>
</reference>
<comment type="caution">
    <text evidence="1">The sequence shown here is derived from an EMBL/GenBank/DDBJ whole genome shotgun (WGS) entry which is preliminary data.</text>
</comment>
<gene>
    <name evidence="1" type="ORF">Cgig2_008373</name>
</gene>
<dbReference type="AlphaFoldDB" id="A0A9Q1GPJ9"/>
<sequence>MLPKGAHDPLGQHLSMQGFIINQKLADLWELIRKLDPYSNLGIQLGGKDGDFRDSCSTISLINILESLDVIEISGDETEEESWNFGSETSNSNDLDYKTKGWNRKRKQEKELDIEVLKHISPGLGLLYMYLTASPTLRRFAKVLKQLNMPQIQASAFDENGDIEKLWEILRGAHKIGKPEPLFKELVCIWLQPYIFISSLSITLQGLVGNSFSLLGVMVHTS</sequence>